<sequence>MVSSVARFLLHTVAGHFRSSYVNRVTNLGCLLSQLSAARSSHRSGFLQKYRSVRLIVAFLASAAPHSKQREAVEPKSGTNKVRGAVGDASTDEFEGAACRTRRTANLRTAIATRAAQLPKAFAPLHGIIGRAVSATKPLQESALPCYLSVAHVMGPSTFQKQDGIVIRNGQRQQRTIRLSKATVVPTIIRFAIGARSEGVAASRRSKIVLVSLSMVSYAPFTPSDGNCLSDCRIGRGGSVTCGSDAVRRHSSILAASLPVVFRSSPTTRTSTLSEDHPILDEYTLPAIARCYYNTSGRKDTVTSVPWFSSRLSWKAHLSGARGRLLPRARTSGRDPKSSDVDRPHFYGGSRARCSLLMLAHMPFAGRAALTSQLVTHPIEKFGPLRSSSDR</sequence>
<reference evidence="2 3" key="1">
    <citation type="journal article" date="2016" name="Mol. Biol. Evol.">
        <title>Comparative Genomics of Early-Diverging Mushroom-Forming Fungi Provides Insights into the Origins of Lignocellulose Decay Capabilities.</title>
        <authorList>
            <person name="Nagy L.G."/>
            <person name="Riley R."/>
            <person name="Tritt A."/>
            <person name="Adam C."/>
            <person name="Daum C."/>
            <person name="Floudas D."/>
            <person name="Sun H."/>
            <person name="Yadav J.S."/>
            <person name="Pangilinan J."/>
            <person name="Larsson K.H."/>
            <person name="Matsuura K."/>
            <person name="Barry K."/>
            <person name="Labutti K."/>
            <person name="Kuo R."/>
            <person name="Ohm R.A."/>
            <person name="Bhattacharya S.S."/>
            <person name="Shirouzu T."/>
            <person name="Yoshinaga Y."/>
            <person name="Martin F.M."/>
            <person name="Grigoriev I.V."/>
            <person name="Hibbett D.S."/>
        </authorList>
    </citation>
    <scope>NUCLEOTIDE SEQUENCE [LARGE SCALE GENOMIC DNA]</scope>
    <source>
        <strain evidence="2 3">93-53</strain>
    </source>
</reference>
<dbReference type="Proteomes" id="UP000076871">
    <property type="component" value="Unassembled WGS sequence"/>
</dbReference>
<dbReference type="EMBL" id="KV427638">
    <property type="protein sequence ID" value="KZT04138.1"/>
    <property type="molecule type" value="Genomic_DNA"/>
</dbReference>
<name>A0A165D4G3_9APHY</name>
<protein>
    <submittedName>
        <fullName evidence="2">Uncharacterized protein</fullName>
    </submittedName>
</protein>
<feature type="compositionally biased region" description="Basic and acidic residues" evidence="1">
    <location>
        <begin position="332"/>
        <end position="344"/>
    </location>
</feature>
<accession>A0A165D4G3</accession>
<evidence type="ECO:0000313" key="3">
    <source>
        <dbReference type="Proteomes" id="UP000076871"/>
    </source>
</evidence>
<evidence type="ECO:0000256" key="1">
    <source>
        <dbReference type="SAM" id="MobiDB-lite"/>
    </source>
</evidence>
<organism evidence="2 3">
    <name type="scientific">Laetiporus sulphureus 93-53</name>
    <dbReference type="NCBI Taxonomy" id="1314785"/>
    <lineage>
        <taxon>Eukaryota</taxon>
        <taxon>Fungi</taxon>
        <taxon>Dikarya</taxon>
        <taxon>Basidiomycota</taxon>
        <taxon>Agaricomycotina</taxon>
        <taxon>Agaricomycetes</taxon>
        <taxon>Polyporales</taxon>
        <taxon>Laetiporus</taxon>
    </lineage>
</organism>
<gene>
    <name evidence="2" type="ORF">LAESUDRAFT_715695</name>
</gene>
<dbReference type="GeneID" id="63824203"/>
<keyword evidence="3" id="KW-1185">Reference proteome</keyword>
<evidence type="ECO:0000313" key="2">
    <source>
        <dbReference type="EMBL" id="KZT04138.1"/>
    </source>
</evidence>
<dbReference type="InParanoid" id="A0A165D4G3"/>
<dbReference type="RefSeq" id="XP_040761878.1">
    <property type="nucleotide sequence ID" value="XM_040907174.1"/>
</dbReference>
<feature type="region of interest" description="Disordered" evidence="1">
    <location>
        <begin position="325"/>
        <end position="344"/>
    </location>
</feature>
<proteinExistence type="predicted"/>
<dbReference type="AlphaFoldDB" id="A0A165D4G3"/>